<dbReference type="Pfam" id="PF00048">
    <property type="entry name" value="IL8"/>
    <property type="match status" value="1"/>
</dbReference>
<evidence type="ECO:0000256" key="2">
    <source>
        <dbReference type="ARBA" id="ARBA00022514"/>
    </source>
</evidence>
<keyword evidence="6" id="KW-1185">Reference proteome</keyword>
<evidence type="ECO:0000313" key="6">
    <source>
        <dbReference type="Proteomes" id="UP001501920"/>
    </source>
</evidence>
<feature type="domain" description="Chemokine interleukin-8-like" evidence="4">
    <location>
        <begin position="29"/>
        <end position="87"/>
    </location>
</feature>
<dbReference type="CDD" id="cd00272">
    <property type="entry name" value="Chemokine_CC"/>
    <property type="match status" value="1"/>
</dbReference>
<dbReference type="Proteomes" id="UP001501920">
    <property type="component" value="Chromosome 8"/>
</dbReference>
<dbReference type="FunFam" id="2.40.50.40:FF:000002">
    <property type="entry name" value="C-C motif chemokine"/>
    <property type="match status" value="1"/>
</dbReference>
<reference evidence="5" key="2">
    <citation type="submission" date="2025-08" db="UniProtKB">
        <authorList>
            <consortium name="Ensembl"/>
        </authorList>
    </citation>
    <scope>IDENTIFICATION</scope>
</reference>
<protein>
    <recommendedName>
        <fullName evidence="4">Chemokine interleukin-8-like domain-containing protein</fullName>
    </recommendedName>
</protein>
<dbReference type="GO" id="GO:0006955">
    <property type="term" value="P:immune response"/>
    <property type="evidence" value="ECO:0007669"/>
    <property type="project" value="InterPro"/>
</dbReference>
<sequence>MRTMSALLTVLLLCSLQQVYSGPFGIETFCECCEKLTDVKIPLKRIRSYRETSSNCAFEAVIFRTVIGKEWCVDPEASWVKKHLTKLKLRKSLGKTPNTTFAYLCM</sequence>
<keyword evidence="3" id="KW-0732">Signal</keyword>
<proteinExistence type="inferred from homology"/>
<dbReference type="GeneTree" id="ENSGT01120000272426"/>
<dbReference type="InterPro" id="IPR001811">
    <property type="entry name" value="Chemokine_IL8-like_dom"/>
</dbReference>
<keyword evidence="2" id="KW-0202">Cytokine</keyword>
<dbReference type="GO" id="GO:0008009">
    <property type="term" value="F:chemokine activity"/>
    <property type="evidence" value="ECO:0007669"/>
    <property type="project" value="InterPro"/>
</dbReference>
<organism evidence="5 6">
    <name type="scientific">Pygocentrus nattereri</name>
    <name type="common">Red-bellied piranha</name>
    <dbReference type="NCBI Taxonomy" id="42514"/>
    <lineage>
        <taxon>Eukaryota</taxon>
        <taxon>Metazoa</taxon>
        <taxon>Chordata</taxon>
        <taxon>Craniata</taxon>
        <taxon>Vertebrata</taxon>
        <taxon>Euteleostomi</taxon>
        <taxon>Actinopterygii</taxon>
        <taxon>Neopterygii</taxon>
        <taxon>Teleostei</taxon>
        <taxon>Ostariophysi</taxon>
        <taxon>Characiformes</taxon>
        <taxon>Characoidei</taxon>
        <taxon>Pygocentrus</taxon>
    </lineage>
</organism>
<dbReference type="InterPro" id="IPR039809">
    <property type="entry name" value="Chemokine_b/g/d"/>
</dbReference>
<dbReference type="SUPFAM" id="SSF54117">
    <property type="entry name" value="Interleukin 8-like chemokines"/>
    <property type="match status" value="1"/>
</dbReference>
<dbReference type="SMART" id="SM00199">
    <property type="entry name" value="SCY"/>
    <property type="match status" value="1"/>
</dbReference>
<dbReference type="GO" id="GO:0005615">
    <property type="term" value="C:extracellular space"/>
    <property type="evidence" value="ECO:0007669"/>
    <property type="project" value="UniProtKB-KW"/>
</dbReference>
<feature type="chain" id="PRO_5043479220" description="Chemokine interleukin-8-like domain-containing protein" evidence="3">
    <location>
        <begin position="22"/>
        <end position="106"/>
    </location>
</feature>
<evidence type="ECO:0000259" key="4">
    <source>
        <dbReference type="SMART" id="SM00199"/>
    </source>
</evidence>
<accession>A0AAR2KZH3</accession>
<reference evidence="5" key="3">
    <citation type="submission" date="2025-09" db="UniProtKB">
        <authorList>
            <consortium name="Ensembl"/>
        </authorList>
    </citation>
    <scope>IDENTIFICATION</scope>
</reference>
<comment type="similarity">
    <text evidence="1">Belongs to the intercrine beta (chemokine CC) family.</text>
</comment>
<reference evidence="5 6" key="1">
    <citation type="submission" date="2020-10" db="EMBL/GenBank/DDBJ databases">
        <title>Pygocentrus nattereri (red-bellied piranha) genome, fPygNat1, primary haplotype.</title>
        <authorList>
            <person name="Myers G."/>
            <person name="Meyer A."/>
            <person name="Karagic N."/>
            <person name="Pippel M."/>
            <person name="Winkler S."/>
            <person name="Tracey A."/>
            <person name="Wood J."/>
            <person name="Formenti G."/>
            <person name="Howe K."/>
            <person name="Fedrigo O."/>
            <person name="Jarvis E.D."/>
        </authorList>
    </citation>
    <scope>NUCLEOTIDE SEQUENCE [LARGE SCALE GENOMIC DNA]</scope>
</reference>
<evidence type="ECO:0000313" key="5">
    <source>
        <dbReference type="Ensembl" id="ENSPNAP00000067782.1"/>
    </source>
</evidence>
<dbReference type="Gene3D" id="2.40.50.40">
    <property type="match status" value="1"/>
</dbReference>
<dbReference type="PANTHER" id="PTHR12015">
    <property type="entry name" value="SMALL INDUCIBLE CYTOKINE A"/>
    <property type="match status" value="1"/>
</dbReference>
<evidence type="ECO:0000256" key="3">
    <source>
        <dbReference type="SAM" id="SignalP"/>
    </source>
</evidence>
<evidence type="ECO:0000256" key="1">
    <source>
        <dbReference type="ARBA" id="ARBA00010868"/>
    </source>
</evidence>
<feature type="signal peptide" evidence="3">
    <location>
        <begin position="1"/>
        <end position="21"/>
    </location>
</feature>
<dbReference type="Ensembl" id="ENSPNAT00000046157.1">
    <property type="protein sequence ID" value="ENSPNAP00000067782.1"/>
    <property type="gene ID" value="ENSPNAG00000035213.1"/>
</dbReference>
<name>A0AAR2KZH3_PYGNA</name>
<dbReference type="AlphaFoldDB" id="A0AAR2KZH3"/>
<dbReference type="InterPro" id="IPR036048">
    <property type="entry name" value="Interleukin_8-like_sf"/>
</dbReference>